<dbReference type="GO" id="GO:0005829">
    <property type="term" value="C:cytosol"/>
    <property type="evidence" value="ECO:0007669"/>
    <property type="project" value="TreeGrafter"/>
</dbReference>
<keyword evidence="9" id="KW-1185">Reference proteome</keyword>
<sequence length="227" mass="24708">MIAILGAMNEEITPILNRLQGYEVIEYAGNKFYTSNYNGKDIVVAYSKIGKVNAALTASILIQKFKAEKLLFTGVAGALADGLKIGDLLFATSLVQHDLDITDFGHPYGYVPGIEIFTKTDEGLNEIAKSVAKKHAIDLKSGIIATGDQFVCRQEKKDWIKNTFNASAVEMEGASVAQVCTQLDVPFFMMRAISDEASGDATCDFDEFLHTSAEVSADFVLDMVSQL</sequence>
<dbReference type="GO" id="GO:0008930">
    <property type="term" value="F:methylthioadenosine nucleosidase activity"/>
    <property type="evidence" value="ECO:0007669"/>
    <property type="project" value="InterPro"/>
</dbReference>
<dbReference type="NCBIfam" id="TIGR01704">
    <property type="entry name" value="MTA_SAH-Nsdase"/>
    <property type="match status" value="1"/>
</dbReference>
<keyword evidence="5" id="KW-0486">Methionine biosynthesis</keyword>
<dbReference type="Gene3D" id="3.40.50.1580">
    <property type="entry name" value="Nucleoside phosphorylase domain"/>
    <property type="match status" value="1"/>
</dbReference>
<dbReference type="EMBL" id="LIWG01000001">
    <property type="protein sequence ID" value="MBE3607151.1"/>
    <property type="molecule type" value="Genomic_DNA"/>
</dbReference>
<keyword evidence="4 8" id="KW-0378">Hydrolase</keyword>
<comment type="caution">
    <text evidence="8">The sequence shown here is derived from an EMBL/GenBank/DDBJ whole genome shotgun (WGS) entry which is preliminary data.</text>
</comment>
<keyword evidence="8" id="KW-0326">Glycosidase</keyword>
<dbReference type="AlphaFoldDB" id="A0AAW3ZVS0"/>
<evidence type="ECO:0000256" key="1">
    <source>
        <dbReference type="ARBA" id="ARBA00004945"/>
    </source>
</evidence>
<evidence type="ECO:0000256" key="3">
    <source>
        <dbReference type="ARBA" id="ARBA00022605"/>
    </source>
</evidence>
<evidence type="ECO:0000256" key="5">
    <source>
        <dbReference type="ARBA" id="ARBA00023167"/>
    </source>
</evidence>
<evidence type="ECO:0000256" key="2">
    <source>
        <dbReference type="ARBA" id="ARBA00011974"/>
    </source>
</evidence>
<evidence type="ECO:0000313" key="9">
    <source>
        <dbReference type="Proteomes" id="UP000650616"/>
    </source>
</evidence>
<evidence type="ECO:0000313" key="10">
    <source>
        <dbReference type="Proteomes" id="UP001318760"/>
    </source>
</evidence>
<dbReference type="Proteomes" id="UP001318760">
    <property type="component" value="Unassembled WGS sequence"/>
</dbReference>
<dbReference type="GO" id="GO:0009164">
    <property type="term" value="P:nucleoside catabolic process"/>
    <property type="evidence" value="ECO:0007669"/>
    <property type="project" value="InterPro"/>
</dbReference>
<dbReference type="GO" id="GO:0008782">
    <property type="term" value="F:adenosylhomocysteine nucleosidase activity"/>
    <property type="evidence" value="ECO:0007669"/>
    <property type="project" value="UniProtKB-EC"/>
</dbReference>
<comment type="pathway">
    <text evidence="1">Amino-acid biosynthesis; L-methionine biosynthesis via salvage pathway; S-methyl-5-thio-alpha-D-ribose 1-phosphate from S-methyl-5'-thioadenosine (hydrolase route): step 1/2.</text>
</comment>
<evidence type="ECO:0000313" key="7">
    <source>
        <dbReference type="EMBL" id="MBE2985738.1"/>
    </source>
</evidence>
<dbReference type="SUPFAM" id="SSF53167">
    <property type="entry name" value="Purine and uridine phosphorylases"/>
    <property type="match status" value="1"/>
</dbReference>
<keyword evidence="3" id="KW-0028">Amino-acid biosynthesis</keyword>
<evidence type="ECO:0000313" key="8">
    <source>
        <dbReference type="EMBL" id="MBE3607151.1"/>
    </source>
</evidence>
<dbReference type="InterPro" id="IPR010049">
    <property type="entry name" value="MTA_SAH_Nsdase"/>
</dbReference>
<dbReference type="CDD" id="cd09008">
    <property type="entry name" value="MTAN"/>
    <property type="match status" value="1"/>
</dbReference>
<dbReference type="InterPro" id="IPR000845">
    <property type="entry name" value="Nucleoside_phosphorylase_d"/>
</dbReference>
<organism evidence="8 9">
    <name type="scientific">Campylobacter californiensis</name>
    <dbReference type="NCBI Taxonomy" id="1032243"/>
    <lineage>
        <taxon>Bacteria</taxon>
        <taxon>Pseudomonadati</taxon>
        <taxon>Campylobacterota</taxon>
        <taxon>Epsilonproteobacteria</taxon>
        <taxon>Campylobacterales</taxon>
        <taxon>Campylobacteraceae</taxon>
        <taxon>Campylobacter</taxon>
    </lineage>
</organism>
<dbReference type="NCBIfam" id="NF004079">
    <property type="entry name" value="PRK05584.1"/>
    <property type="match status" value="1"/>
</dbReference>
<dbReference type="RefSeq" id="WP_169971816.1">
    <property type="nucleotide sequence ID" value="NZ_CP012545.1"/>
</dbReference>
<proteinExistence type="predicted"/>
<dbReference type="GO" id="GO:0019509">
    <property type="term" value="P:L-methionine salvage from methylthioadenosine"/>
    <property type="evidence" value="ECO:0007669"/>
    <property type="project" value="InterPro"/>
</dbReference>
<reference evidence="8 9" key="1">
    <citation type="submission" date="2015-08" db="EMBL/GenBank/DDBJ databases">
        <title>Comparative genomics of the Campylobacter concisus group.</title>
        <authorList>
            <person name="Yee E."/>
            <person name="Chapman M.H."/>
            <person name="Huynh S."/>
            <person name="Bono J.L."/>
            <person name="On S.L."/>
            <person name="St Leger J."/>
            <person name="Foster G."/>
            <person name="Parker C.T."/>
            <person name="Miller W.G."/>
        </authorList>
    </citation>
    <scope>NUCLEOTIDE SEQUENCE [LARGE SCALE GENOMIC DNA]</scope>
    <source>
        <strain evidence="8 9">RM9337</strain>
    </source>
</reference>
<name>A0AAW3ZVS0_9BACT</name>
<dbReference type="InterPro" id="IPR035994">
    <property type="entry name" value="Nucleoside_phosphorylase_sf"/>
</dbReference>
<dbReference type="Pfam" id="PF01048">
    <property type="entry name" value="PNP_UDP_1"/>
    <property type="match status" value="1"/>
</dbReference>
<feature type="domain" description="Nucleoside phosphorylase" evidence="6">
    <location>
        <begin position="2"/>
        <end position="224"/>
    </location>
</feature>
<reference evidence="7 10" key="2">
    <citation type="submission" date="2020-10" db="EMBL/GenBank/DDBJ databases">
        <title>Campylobacter californiensis sp. nov. isolated from cattle and feral swine in California.</title>
        <authorList>
            <person name="Miller W.G."/>
        </authorList>
    </citation>
    <scope>NUCLEOTIDE SEQUENCE [LARGE SCALE GENOMIC DNA]</scope>
    <source>
        <strain evidence="7 10">RM12919</strain>
    </source>
</reference>
<protein>
    <recommendedName>
        <fullName evidence="2">adenosylhomocysteine nucleosidase</fullName>
        <ecNumber evidence="2">3.2.2.9</ecNumber>
    </recommendedName>
</protein>
<dbReference type="EMBL" id="JADBHS010000002">
    <property type="protein sequence ID" value="MBE2985738.1"/>
    <property type="molecule type" value="Genomic_DNA"/>
</dbReference>
<dbReference type="PANTHER" id="PTHR46832:SF1">
    <property type="entry name" value="5'-METHYLTHIOADENOSINE_S-ADENOSYLHOMOCYSTEINE NUCLEOSIDASE"/>
    <property type="match status" value="1"/>
</dbReference>
<dbReference type="Proteomes" id="UP000650616">
    <property type="component" value="Unassembled WGS sequence"/>
</dbReference>
<dbReference type="PANTHER" id="PTHR46832">
    <property type="entry name" value="5'-METHYLTHIOADENOSINE/S-ADENOSYLHOMOCYSTEINE NUCLEOSIDASE"/>
    <property type="match status" value="1"/>
</dbReference>
<dbReference type="EC" id="3.2.2.9" evidence="2"/>
<evidence type="ECO:0000259" key="6">
    <source>
        <dbReference type="Pfam" id="PF01048"/>
    </source>
</evidence>
<evidence type="ECO:0000256" key="4">
    <source>
        <dbReference type="ARBA" id="ARBA00022801"/>
    </source>
</evidence>
<accession>A0AAW3ZVS0</accession>
<dbReference type="GO" id="GO:0019284">
    <property type="term" value="P:L-methionine salvage from S-adenosylmethionine"/>
    <property type="evidence" value="ECO:0007669"/>
    <property type="project" value="TreeGrafter"/>
</dbReference>
<gene>
    <name evidence="7" type="ORF">CCAL12919_01125</name>
    <name evidence="8" type="ORF">CCAL9337_00175</name>
</gene>